<dbReference type="AlphaFoldDB" id="A0AAW1RXR2"/>
<name>A0AAW1RXR2_9CHLO</name>
<dbReference type="Proteomes" id="UP001445335">
    <property type="component" value="Unassembled WGS sequence"/>
</dbReference>
<proteinExistence type="predicted"/>
<evidence type="ECO:0000313" key="2">
    <source>
        <dbReference type="EMBL" id="KAK9838561.1"/>
    </source>
</evidence>
<sequence length="74" mass="7749">MACSVAAPESQTAQRVQGGAALGEEPAEDWDTAWVNDAGAAFEVPWFEEDEDSSDEVASGPLPVLLVCWPVATA</sequence>
<evidence type="ECO:0000256" key="1">
    <source>
        <dbReference type="SAM" id="MobiDB-lite"/>
    </source>
</evidence>
<feature type="region of interest" description="Disordered" evidence="1">
    <location>
        <begin position="1"/>
        <end position="28"/>
    </location>
</feature>
<comment type="caution">
    <text evidence="2">The sequence shown here is derived from an EMBL/GenBank/DDBJ whole genome shotgun (WGS) entry which is preliminary data.</text>
</comment>
<evidence type="ECO:0000313" key="3">
    <source>
        <dbReference type="Proteomes" id="UP001445335"/>
    </source>
</evidence>
<organism evidence="2 3">
    <name type="scientific">Elliptochloris bilobata</name>
    <dbReference type="NCBI Taxonomy" id="381761"/>
    <lineage>
        <taxon>Eukaryota</taxon>
        <taxon>Viridiplantae</taxon>
        <taxon>Chlorophyta</taxon>
        <taxon>core chlorophytes</taxon>
        <taxon>Trebouxiophyceae</taxon>
        <taxon>Trebouxiophyceae incertae sedis</taxon>
        <taxon>Elliptochloris clade</taxon>
        <taxon>Elliptochloris</taxon>
    </lineage>
</organism>
<gene>
    <name evidence="2" type="ORF">WJX81_007470</name>
</gene>
<keyword evidence="3" id="KW-1185">Reference proteome</keyword>
<dbReference type="EMBL" id="JALJOU010000018">
    <property type="protein sequence ID" value="KAK9838561.1"/>
    <property type="molecule type" value="Genomic_DNA"/>
</dbReference>
<protein>
    <submittedName>
        <fullName evidence="2">Uncharacterized protein</fullName>
    </submittedName>
</protein>
<reference evidence="2 3" key="1">
    <citation type="journal article" date="2024" name="Nat. Commun.">
        <title>Phylogenomics reveals the evolutionary origins of lichenization in chlorophyte algae.</title>
        <authorList>
            <person name="Puginier C."/>
            <person name="Libourel C."/>
            <person name="Otte J."/>
            <person name="Skaloud P."/>
            <person name="Haon M."/>
            <person name="Grisel S."/>
            <person name="Petersen M."/>
            <person name="Berrin J.G."/>
            <person name="Delaux P.M."/>
            <person name="Dal Grande F."/>
            <person name="Keller J."/>
        </authorList>
    </citation>
    <scope>NUCLEOTIDE SEQUENCE [LARGE SCALE GENOMIC DNA]</scope>
    <source>
        <strain evidence="2 3">SAG 245.80</strain>
    </source>
</reference>
<accession>A0AAW1RXR2</accession>